<keyword evidence="3" id="KW-1185">Reference proteome</keyword>
<evidence type="ECO:0000313" key="2">
    <source>
        <dbReference type="EMBL" id="CAG8737151.1"/>
    </source>
</evidence>
<evidence type="ECO:0000256" key="1">
    <source>
        <dbReference type="SAM" id="MobiDB-lite"/>
    </source>
</evidence>
<accession>A0A9N9NJ04</accession>
<feature type="compositionally biased region" description="Polar residues" evidence="1">
    <location>
        <begin position="96"/>
        <end position="105"/>
    </location>
</feature>
<dbReference type="EMBL" id="CAJVPZ010030615">
    <property type="protein sequence ID" value="CAG8737151.1"/>
    <property type="molecule type" value="Genomic_DNA"/>
</dbReference>
<feature type="region of interest" description="Disordered" evidence="1">
    <location>
        <begin position="1"/>
        <end position="127"/>
    </location>
</feature>
<feature type="non-terminal residue" evidence="2">
    <location>
        <position position="127"/>
    </location>
</feature>
<dbReference type="Proteomes" id="UP000789396">
    <property type="component" value="Unassembled WGS sequence"/>
</dbReference>
<organism evidence="2 3">
    <name type="scientific">Racocetra fulgida</name>
    <dbReference type="NCBI Taxonomy" id="60492"/>
    <lineage>
        <taxon>Eukaryota</taxon>
        <taxon>Fungi</taxon>
        <taxon>Fungi incertae sedis</taxon>
        <taxon>Mucoromycota</taxon>
        <taxon>Glomeromycotina</taxon>
        <taxon>Glomeromycetes</taxon>
        <taxon>Diversisporales</taxon>
        <taxon>Gigasporaceae</taxon>
        <taxon>Racocetra</taxon>
    </lineage>
</organism>
<feature type="compositionally biased region" description="Polar residues" evidence="1">
    <location>
        <begin position="1"/>
        <end position="40"/>
    </location>
</feature>
<name>A0A9N9NJ04_9GLOM</name>
<dbReference type="AlphaFoldDB" id="A0A9N9NJ04"/>
<sequence>MTKSSENIPHSTPSTSSNVKSAHQNNQPNNNITPSVSNSIEDTHNTKNTHNIKNTHQDNQPNDNAYSVKRKRSEEIDDLYMSSLQTRKDKHVNVDFENQSKSNVNQDEKSIKFNDATQKNSTRNRKK</sequence>
<evidence type="ECO:0000313" key="3">
    <source>
        <dbReference type="Proteomes" id="UP000789396"/>
    </source>
</evidence>
<reference evidence="2" key="1">
    <citation type="submission" date="2021-06" db="EMBL/GenBank/DDBJ databases">
        <authorList>
            <person name="Kallberg Y."/>
            <person name="Tangrot J."/>
            <person name="Rosling A."/>
        </authorList>
    </citation>
    <scope>NUCLEOTIDE SEQUENCE</scope>
    <source>
        <strain evidence="2">IN212</strain>
    </source>
</reference>
<gene>
    <name evidence="2" type="ORF">RFULGI_LOCUS12573</name>
</gene>
<proteinExistence type="predicted"/>
<protein>
    <submittedName>
        <fullName evidence="2">19151_t:CDS:1</fullName>
    </submittedName>
</protein>
<comment type="caution">
    <text evidence="2">The sequence shown here is derived from an EMBL/GenBank/DDBJ whole genome shotgun (WGS) entry which is preliminary data.</text>
</comment>
<dbReference type="OrthoDB" id="2473406at2759"/>